<feature type="compositionally biased region" description="Basic residues" evidence="11">
    <location>
        <begin position="4011"/>
        <end position="4021"/>
    </location>
</feature>
<feature type="region of interest" description="Disordered" evidence="11">
    <location>
        <begin position="3867"/>
        <end position="3983"/>
    </location>
</feature>
<protein>
    <recommendedName>
        <fullName evidence="17">Titin</fullName>
    </recommendedName>
</protein>
<evidence type="ECO:0000313" key="16">
    <source>
        <dbReference type="Proteomes" id="UP001162156"/>
    </source>
</evidence>
<feature type="compositionally biased region" description="Basic and acidic residues" evidence="11">
    <location>
        <begin position="3486"/>
        <end position="3517"/>
    </location>
</feature>
<feature type="domain" description="Ig-like" evidence="13">
    <location>
        <begin position="6101"/>
        <end position="6190"/>
    </location>
</feature>
<feature type="compositionally biased region" description="Basic residues" evidence="11">
    <location>
        <begin position="4933"/>
        <end position="4942"/>
    </location>
</feature>
<keyword evidence="16" id="KW-1185">Reference proteome</keyword>
<comment type="similarity">
    <text evidence="2">Belongs to the protein kinase superfamily. CAMK Ser/Thr protein kinase family.</text>
</comment>
<feature type="region of interest" description="Disordered" evidence="11">
    <location>
        <begin position="5762"/>
        <end position="5852"/>
    </location>
</feature>
<dbReference type="SUPFAM" id="SSF49265">
    <property type="entry name" value="Fibronectin type III"/>
    <property type="match status" value="2"/>
</dbReference>
<feature type="region of interest" description="Disordered" evidence="11">
    <location>
        <begin position="3815"/>
        <end position="3855"/>
    </location>
</feature>
<feature type="compositionally biased region" description="Basic and acidic residues" evidence="11">
    <location>
        <begin position="5048"/>
        <end position="5063"/>
    </location>
</feature>
<feature type="compositionally biased region" description="Basic and acidic residues" evidence="11">
    <location>
        <begin position="5593"/>
        <end position="5609"/>
    </location>
</feature>
<feature type="domain" description="Fibronectin type-III" evidence="14">
    <location>
        <begin position="6855"/>
        <end position="6952"/>
    </location>
</feature>
<feature type="compositionally biased region" description="Basic residues" evidence="11">
    <location>
        <begin position="2836"/>
        <end position="2847"/>
    </location>
</feature>
<feature type="compositionally biased region" description="Acidic residues" evidence="11">
    <location>
        <begin position="3209"/>
        <end position="3220"/>
    </location>
</feature>
<organism evidence="15 16">
    <name type="scientific">Rhamnusium bicolor</name>
    <dbReference type="NCBI Taxonomy" id="1586634"/>
    <lineage>
        <taxon>Eukaryota</taxon>
        <taxon>Metazoa</taxon>
        <taxon>Ecdysozoa</taxon>
        <taxon>Arthropoda</taxon>
        <taxon>Hexapoda</taxon>
        <taxon>Insecta</taxon>
        <taxon>Pterygota</taxon>
        <taxon>Neoptera</taxon>
        <taxon>Endopterygota</taxon>
        <taxon>Coleoptera</taxon>
        <taxon>Polyphaga</taxon>
        <taxon>Cucujiformia</taxon>
        <taxon>Chrysomeloidea</taxon>
        <taxon>Cerambycidae</taxon>
        <taxon>Lepturinae</taxon>
        <taxon>Rhagiini</taxon>
        <taxon>Rhamnusium</taxon>
    </lineage>
</organism>
<keyword evidence="3 9" id="KW-0728">SH3 domain</keyword>
<dbReference type="InterPro" id="IPR036179">
    <property type="entry name" value="Ig-like_dom_sf"/>
</dbReference>
<feature type="domain" description="SH3" evidence="12">
    <location>
        <begin position="6006"/>
        <end position="6070"/>
    </location>
</feature>
<evidence type="ECO:0000256" key="11">
    <source>
        <dbReference type="SAM" id="MobiDB-lite"/>
    </source>
</evidence>
<evidence type="ECO:0000256" key="6">
    <source>
        <dbReference type="ARBA" id="ARBA00023157"/>
    </source>
</evidence>
<evidence type="ECO:0000256" key="9">
    <source>
        <dbReference type="PROSITE-ProRule" id="PRU00192"/>
    </source>
</evidence>
<feature type="region of interest" description="Disordered" evidence="11">
    <location>
        <begin position="5636"/>
        <end position="5662"/>
    </location>
</feature>
<dbReference type="CDD" id="cd00063">
    <property type="entry name" value="FN3"/>
    <property type="match status" value="3"/>
</dbReference>
<feature type="region of interest" description="Disordered" evidence="11">
    <location>
        <begin position="3010"/>
        <end position="3222"/>
    </location>
</feature>
<feature type="region of interest" description="Disordered" evidence="11">
    <location>
        <begin position="795"/>
        <end position="818"/>
    </location>
</feature>
<feature type="compositionally biased region" description="Basic and acidic residues" evidence="11">
    <location>
        <begin position="3307"/>
        <end position="3330"/>
    </location>
</feature>
<dbReference type="InterPro" id="IPR003598">
    <property type="entry name" value="Ig_sub2"/>
</dbReference>
<evidence type="ECO:0000259" key="14">
    <source>
        <dbReference type="PROSITE" id="PS50853"/>
    </source>
</evidence>
<dbReference type="SUPFAM" id="SSF48726">
    <property type="entry name" value="Immunoglobulin"/>
    <property type="match status" value="8"/>
</dbReference>
<feature type="region of interest" description="Disordered" evidence="11">
    <location>
        <begin position="714"/>
        <end position="734"/>
    </location>
</feature>
<dbReference type="Gene3D" id="2.30.30.40">
    <property type="entry name" value="SH3 Domains"/>
    <property type="match status" value="1"/>
</dbReference>
<feature type="region of interest" description="Disordered" evidence="11">
    <location>
        <begin position="1"/>
        <end position="46"/>
    </location>
</feature>
<dbReference type="PROSITE" id="PS50835">
    <property type="entry name" value="IG_LIKE"/>
    <property type="match status" value="7"/>
</dbReference>
<dbReference type="SMART" id="SM00326">
    <property type="entry name" value="SH3"/>
    <property type="match status" value="1"/>
</dbReference>
<evidence type="ECO:0000256" key="8">
    <source>
        <dbReference type="ARBA" id="ARBA00023319"/>
    </source>
</evidence>
<keyword evidence="6" id="KW-1015">Disulfide bond</keyword>
<feature type="region of interest" description="Disordered" evidence="11">
    <location>
        <begin position="2836"/>
        <end position="2872"/>
    </location>
</feature>
<dbReference type="SMART" id="SM00408">
    <property type="entry name" value="IGc2"/>
    <property type="match status" value="6"/>
</dbReference>
<feature type="compositionally biased region" description="Basic and acidic residues" evidence="11">
    <location>
        <begin position="3045"/>
        <end position="3106"/>
    </location>
</feature>
<feature type="compositionally biased region" description="Basic and acidic residues" evidence="11">
    <location>
        <begin position="5561"/>
        <end position="5572"/>
    </location>
</feature>
<feature type="compositionally biased region" description="Basic and acidic residues" evidence="11">
    <location>
        <begin position="3926"/>
        <end position="3983"/>
    </location>
</feature>
<feature type="compositionally biased region" description="Basic and acidic residues" evidence="11">
    <location>
        <begin position="3148"/>
        <end position="3198"/>
    </location>
</feature>
<dbReference type="Pfam" id="PF00018">
    <property type="entry name" value="SH3_1"/>
    <property type="match status" value="1"/>
</dbReference>
<feature type="region of interest" description="Disordered" evidence="11">
    <location>
        <begin position="1429"/>
        <end position="1449"/>
    </location>
</feature>
<feature type="region of interest" description="Disordered" evidence="11">
    <location>
        <begin position="2077"/>
        <end position="2111"/>
    </location>
</feature>
<dbReference type="GO" id="GO:0045214">
    <property type="term" value="P:sarcomere organization"/>
    <property type="evidence" value="ECO:0007669"/>
    <property type="project" value="TreeGrafter"/>
</dbReference>
<feature type="compositionally biased region" description="Basic and acidic residues" evidence="11">
    <location>
        <begin position="4381"/>
        <end position="4395"/>
    </location>
</feature>
<feature type="compositionally biased region" description="Basic and acidic residues" evidence="11">
    <location>
        <begin position="4126"/>
        <end position="4141"/>
    </location>
</feature>
<feature type="domain" description="Ig-like" evidence="13">
    <location>
        <begin position="6326"/>
        <end position="6411"/>
    </location>
</feature>
<feature type="compositionally biased region" description="Basic residues" evidence="11">
    <location>
        <begin position="4115"/>
        <end position="4125"/>
    </location>
</feature>
<dbReference type="PANTHER" id="PTHR13817:SF151">
    <property type="entry name" value="TITIN"/>
    <property type="match status" value="1"/>
</dbReference>
<dbReference type="FunFam" id="2.60.40.10:FF:000032">
    <property type="entry name" value="palladin isoform X1"/>
    <property type="match status" value="1"/>
</dbReference>
<feature type="region of interest" description="Disordered" evidence="11">
    <location>
        <begin position="1915"/>
        <end position="1936"/>
    </location>
</feature>
<dbReference type="PANTHER" id="PTHR13817">
    <property type="entry name" value="TITIN"/>
    <property type="match status" value="1"/>
</dbReference>
<feature type="compositionally biased region" description="Basic and acidic residues" evidence="11">
    <location>
        <begin position="5778"/>
        <end position="5795"/>
    </location>
</feature>
<dbReference type="PROSITE" id="PS50853">
    <property type="entry name" value="FN3"/>
    <property type="match status" value="2"/>
</dbReference>
<keyword evidence="8" id="KW-0393">Immunoglobulin domain</keyword>
<keyword evidence="7" id="KW-0514">Muscle protein</keyword>
<dbReference type="InterPro" id="IPR013098">
    <property type="entry name" value="Ig_I-set"/>
</dbReference>
<evidence type="ECO:0000313" key="15">
    <source>
        <dbReference type="EMBL" id="KAJ8952456.1"/>
    </source>
</evidence>
<feature type="domain" description="Ig-like" evidence="13">
    <location>
        <begin position="6427"/>
        <end position="6517"/>
    </location>
</feature>
<feature type="domain" description="Ig-like" evidence="13">
    <location>
        <begin position="6610"/>
        <end position="6696"/>
    </location>
</feature>
<feature type="compositionally biased region" description="Basic and acidic residues" evidence="11">
    <location>
        <begin position="3525"/>
        <end position="3596"/>
    </location>
</feature>
<dbReference type="InterPro" id="IPR007110">
    <property type="entry name" value="Ig-like_dom"/>
</dbReference>
<feature type="region of interest" description="Disordered" evidence="11">
    <location>
        <begin position="5871"/>
        <end position="5890"/>
    </location>
</feature>
<dbReference type="Proteomes" id="UP001162156">
    <property type="component" value="Unassembled WGS sequence"/>
</dbReference>
<keyword evidence="5" id="KW-0677">Repeat</keyword>
<dbReference type="InterPro" id="IPR003599">
    <property type="entry name" value="Ig_sub"/>
</dbReference>
<feature type="region of interest" description="Disordered" evidence="11">
    <location>
        <begin position="1267"/>
        <end position="1299"/>
    </location>
</feature>
<feature type="region of interest" description="Disordered" evidence="11">
    <location>
        <begin position="1591"/>
        <end position="1611"/>
    </location>
</feature>
<evidence type="ECO:0000256" key="10">
    <source>
        <dbReference type="SAM" id="Coils"/>
    </source>
</evidence>
<feature type="coiled-coil region" evidence="10">
    <location>
        <begin position="2982"/>
        <end position="3009"/>
    </location>
</feature>
<feature type="compositionally biased region" description="Acidic residues" evidence="11">
    <location>
        <begin position="4036"/>
        <end position="4046"/>
    </location>
</feature>
<feature type="compositionally biased region" description="Basic and acidic residues" evidence="11">
    <location>
        <begin position="3846"/>
        <end position="3855"/>
    </location>
</feature>
<dbReference type="InterPro" id="IPR013783">
    <property type="entry name" value="Ig-like_fold"/>
</dbReference>
<feature type="compositionally biased region" description="Basic and acidic residues" evidence="11">
    <location>
        <begin position="5491"/>
        <end position="5502"/>
    </location>
</feature>
<feature type="region of interest" description="Disordered" evidence="11">
    <location>
        <begin position="5527"/>
        <end position="5609"/>
    </location>
</feature>
<feature type="compositionally biased region" description="Basic and acidic residues" evidence="11">
    <location>
        <begin position="4830"/>
        <end position="4841"/>
    </location>
</feature>
<sequence>MEEISIKPGTPKEIPTSEDEEKNYKIKQKDLPELPPESLKLKPFKKPDIEKDVKTVGESIGRPDTLGTQIYELPEEIIELQDMPPDGKPTRKTIKKRVIKKKCGPLQEITTIETTTPEEGEATVTIKVEKIISEEVEPTEGLDIIELPEVTEIIEEKVHDVEAEKDQVKTKKIKKRVLKKNLDGKQEITEIVTIEEEDKIPQIAVNIYITQLEDIDDESIIPTDFTTKITAITPKITPHTATKTITEVHTLEHTQDTSTGSLVPEMIKAKGSVVHDIKESIIVQAVQTQKPIDEVPEKPIYIEELPEEMQVIETVSEEGLPTKKFIKKRVIKKRKGDKLERTEILTVEEEGERPKSTVVVEEILLPEEALGEVPAVVPEQSTYIQELPEEVTVTQVETKEGHKKQIIKRRVPVSTVEIVELPETVLEELPAVKPDQTQFIGEYPEEVTELQTEEGSKKVIKRRVIKKRKGSKQEATEIITVEEEGKAPQSTVTIEEIELEKDILKELPVVKPEQTTFIEELPEEVTVTEVKTAEGTKKQVIKRRVIKKRKGSKQESTEIVTIEEDGKKPQSTVTIEETELPKEVLKELLVMQPEQTVFIEELPEEVTVTKVQTNEGPKKQIIKRRVIKKRKGSKQESTEIVTVEEEGKKPQSTVTIEETELPEEVVELPAVKPEETTFIEELPEEITVTEVKTEEGPKKQVIKRRVIKKRKGSKQESTEIVTVEEEGKKPQSTVTIEETEIPEEITNELYTAKQEQTTFIDELPEEITVTEVQTKEGPKKQVIKRRVIKKRKGDKQESTEIVTVEEEGKEPQSTVTIEETELPEEVIEELPVIKSEQRTFIEELPEEITVTEVKTEEGPKKQVIKRRVIKKRKGNKQESTEIVTVEEEGKKPQSTVTIEETELPEEVLKELPAIKPKHTAVIEELPEEVTITEVKTKEGPRKQIIKKRVIRKRKGSKEENTEIITVEEEGKLPKTTVVTNEKELSEDEKTTLIKKSKKPKIKPEEQALITEDNILFVPTLAEKKPSESDDIINLVKKELIKKALYQPVPEITQEVIVELPTVKPDETIVIEELPVEITVTEVKTEEGPKKQVIKRRVIKKRKGSKQESTEIITVEEEGKKPQSTVTIEETELPEEVIKELPVVKPEQTTFVEELPEEITVIEVKTEEGPKKQVIKRRVIKKRKGSKQESTEIVTVEEEGKKPQSTVTIEETELPEEILNELPVVKPEETTFIEELPEEITVTEVKTEEGPKKQVIKRRVIKKRKGSKQESTEIVTVEEEGKKPQSTVTIEETELPEENLKELPVVKPEETTVIEELPEEITVTEVKTEEGTKKQVIKRRVIKKRKGSKQESTEIVTVEEEGKKPQSTVTIEETELPEEILKELPVVKAEETTVIEELPEEITVTEVKTEQGPKKQVIKRRVIKKRKGSKQESTEIVTVEEEGKKPESTVTIEETELPEEILKELPVVKPEQTTFIEELPEEITVTEVKTEEGPKKQVIKRRVIKKRKGSKQESTEIVTVEEEGKKPQSTVTIEETELPEEILKELPVVKPEETNVIEELPEEITVTEVKTEQGPKKQVIKRRVIKKRKGSKQESTEIVTVEEEGKKPESTVTIEETELPEEILKELPVVKPEQTTFIEELPEEITVTEVKTEEGPKKQVIKRRVIKTRKGSKQESTEIVTVEEEGKKPQSTVTVEETELSEEVVKELPVVTPEQTTFVEELPEEITVIEIKTEEGPKKQVIKRRVIKKRKGSKQESTEIVTVEEEGKKPQSTVTVEETELSEEVIKELPVVKPEKTTFVEELPEEITVTEVKTEEGPKKQVIKRRVIKKRKGSKQESTEIVTVEEEGKKPQSTVTIEETELPEEILKELPVVKPEQTTFIEELPEEITVTEVKTEEGPRKQVIKKRVIKKRKGSKQESTEIVTVEEEGKKPQSTVTIEETELPTEIIEELPTVKPQETTVVEEFPEEITVTEVKTEEGPKKQVIKRRVIKKRKGSKQESTEIVTVEEEGKKPQSTVTIEETELPEEVIKELPVVKPEQSIFVEELPEEITVTEVKTEEGPKKQVIKRRVIKKRKGGKEESTEIVTVEEEGKKPQSTVTIEETELPEENLKEFPVIKPEETTVIEELPEEITVTEVKTEEGPKKQVIKRRVIKKRKGSKQESTEIVTVEEEGKKPQSTVTIEETELPEEVIKELPVVKPQETTVIEELPEEVTITEVKTKEGPKKQIIKKRVIKKRKGSKEENTEIITVEEEGKLPETTVVINERELSEDEKTTLIKKRMKPKIKPDEQVLITEDNILFVPTLAEKKPSESEDIIDLVKKELLKKALSQPVLDIAQDEENEMKKITKKATKKKKDLPIETPYIEELPEQIQIIEKETVDGKPQKTVIKKRVIKKRTGDKEEITKIVTTEEDGKKSQSVVTIEETELPDEKLHSLPDMSPSETIIEELPEEVNISEVLTQEGPKKTIIKKRVIKKRKGDKQEATEIITLEEEGKEPEISVTVKELDLPKETSVPSEDSVYIEELPEEIKIIEEHTEKGPQKTVIKKKAIRKRKGSKQEATEIVTVEEEGKKPVTTVTVEEIYLPEEYITEIETKKPTEAIIVEELPEEIKITEAISQGGKPRRTTVKTRVLKKRIGDKEEATKIVTVEEEGKRPESTVTIEEVDISDEILKHLLPLESEEPSYIVELPEEVKMVEIIPKEGSPKKQLVKKRIIKKRKGNKEEATEILTVEEEGQFPKTTVTIDEIEIPEELVHELPCVRPSEAKYIEEFPEEIIVKEEFTQEGKPKKTVLKKRIIKKPKGTTDEIIEIVTIEEEGKKPETTVTIEEIDIAEIIPTKPKQKITKKKKLKEKPKLEDTPTEQPTFEQTPKDKRKLRREVSILMPIERKEIKPQKPKIVESKDLSLFADIKLRKPKVSQKQEAKTKLPKFLLKSRIRYIDFPPLSEQETLPRISILEPVYRDNGVLSRNVKEAEKLPKTKRRKLRDKDLKLKDLEKLDLELDELKKKELEKVDDEYKFTKQPRKGSVSDEMPKKLVIGKGKIPQPDEAEENIKLKAVPEKPSEVIDVPKKKQKKEELPDSKKIKIKPTEETNKIDFEPYDIKRDSPEKLDYESVPNDDYETELPGPEKVKVPKKKKIKPAPEAEEITIVKGKPKSETPEDLPDIKLKYKQKPKPEETPENFRLKPFKTEKSFEELDKEPHYDLEQSTIPSTIGENDDFESTPADDENIKGRKKIIKKIKSKGLKSPELPTAESIEEVSYEEVPEVDDVPQQVPEEVQEGLKYEESVGKPDDEIESVEKTIKRKIIKKKKLPKEKLDKPEDLSEKVPTDEPETIKEKRQRKKTFVNGNRTKIPSESERIPAITDLPPVYRDNGILSRNIKEAEKVPKKKRTRLRDIEKDIKDLEKLDVEVEKLKKQELEKVDDEYKYKRQPKEKPEKPEDEVQKMKIGKGKLPEKPDTDEIVKLKKIEVIETVVPEKKKHKKPVVKPFEPYDIDRETPDREKYEPEEHTDEDVKPTDKKEPEKPKKKKKKVEPETLESKIAKGEPKQKEEEEIPDIKLKYKQKELPEDTPEEIKLKPFKKLEENDEQLKKPKEKGSEEPQQKEDEETVPVNEKETELEALEFPITELHEEILQVDDIPHELTEEVEELPKYEKLEEKPFDETESEIKTVKKKIIKRRKLPKEKLDEKPEDIVLENIPTQENEEIEEIFKGKEPLLMKIELISVKPQQVKVTSKEEVVKLAEIKLKKPKLPQKKEAKSKIPKFLLKSRINYIPFPPASENIKEAEKVPKKKRTRLRDIEKDIKDLEKLDVEVEELKKQELEKVDDEYKYKRPPKEKPEKPEDEVQKMKIGKGKLPEKPDTDEIVKLKKIEDIETVVPEKKKHKKPIVKPFEPYDIDRETPEREKYEPEEHTDEDAKPTDEKETEKPKKKKKKVEPETIESKIAKGQPKQKEEEEIPDIKLKYKQKELPEDTPEEIKLKPFKRLEENDEQRAQEETILKHTAIYVGESEQEIPTETPHKIKTKKVKKPKEKTQQKDEEILPVQPEEETLDIEGAEQEKLEFEATEYEKGVEIPETTDEISKDLPSKPFTKPQKEDEVPILETEDTTIEKPEDIKPEQEENNLQKKKIIKKIPKKKQDDLPMKEEERETIEPQSSQEVIPKREPKPVKLPKLKSRITHIDFPPMSEAERKPQISDLEPVVKDNGVISRNIKEAEKVVKAKRKKLKGVDKDFDDLEKLDPDKNKEETVVIRKGKGKIPEKPDDIEEIKLKKVPVKPDDTEVPEEQKPEDKVTEKGTLIYKDTEKDDEFPQFEPVNIIDDTTDKDKYIPTPNEEIETKPIDKEKPKHERKKKRIPKKSDLEKEEDHTFKIPHKDKDDQEPEEITLKPIKKPIPNEEEIKVDEEIPVKPKISKTPGDTEEKKSIKKTPKQRDFPPISEAEITPLVSILEPVYRDNGVLSRNVEEAAKIKPKRKKLKKPDLEKLDKEFEELKKEPEKIDDEYRKKPTRPSKEKPKLMKIIRKTIVFQRAKIVEIIPETINLAEIKLKKPRTTQKQEVESVKIPKFKLKSRIVYVDFPPLSEILQAPQITYIGATKDNAIISRNLKEAEKIIKTKRRKLKDVDKELENLEKLDLEFDEIKKKEPEKVDDVYKYEKKPKEEVEKVDDVTIPIKIGKGKTPKKTEDIEETVQLKKRPEKREEKLPEDVAKEKLIKENVKEAQEVTPKDQSTKNSKKEQPPKEKTKYKPKKKEKPSPESVEITIEKGVPKPTEPEEEKDVKFRIPQNEKPEEEPENITLRPFEKIKDQEGKEIHKTDEPTEPTLKLEIIPKPEDQTEKRKVKKKVPKEKDTDRQKPTEEEIVPQPKNEDVVETFAIKMKKPVAPEKTPDEEITIEIKSTKPTSPEQTDIEEEEFTVKKKKPIPQPDEEVEAEIIVKPEVEETVIEEKVVTKKKKSKKPKPGAEEAEIDVKKEVPETVEKIETEIIEEPSIPDKEKPSDILEKVTPEEEIMDKVTPFEPSVVEEIPIEISVKSDEFEKNIIPEKPVEEKIKEVIIEPAKKKKRGKKVEPEINDKEIEEPKLTPDQAESIEDEEIIREFVIKKKMPRKPEEEEEVEVEAVLPRKLPVSEEVTDIQIDAVIKQKDDIIPEVPQEVEDVNAEFTIMKEEPLKKEVPETEEVVEKVIIRKKKGKKSKSPEKEIDADAAFTIKKEKPVEEEETKYSTEEVIIKVKPVKPVEPVIDEAEAEIIITKEESPGPVIVEIEETDIEEKLPKEQIIGEDLITREKPKEIPKIITEEKPEQEQPKIETDEIKVTIKKPKKKPEVLDKGEAEITIKKIVPVTDEQPEDAAVTEITIKPPLEDKSEEVTIRKPEKKPEISDEGEAKITIEKIVPITDEQPEEVTEITVKSSPEDTSEEVTIQKPKKKTKVPDEEDAEIKIKKIVPVTDEQPEDDKKVTVPPSPEDKSEEVSIKTPNEKPKVSDEEEAEIKIRKFVPITDELPEDDTETTVKPPKEEKSEDVTIKKQKKKPEISDEGEAEITVKKIIPITDEQPEEDTEIRIRPSPEDTSEEVTIQKPKKKSKVPDEGEAEIKIKKFVPVTNEQPEEEDVTVKPQPEDKSEDVTIKKPTKKPEVFDEAEAEVTVKKIVPIIAETPDEETKITIKPAPKDEDAEETFTKHKDIKFPEDEDNVEYTIQKLVPTEDKELKEEVEETVIKRKKPKKPSEPENEISLKEPEKAKDESEEIVIKEKPANETKDADDELTVKRIMPIPGEPEEETDAIFKLKQPVGPESPEDTDVDITFKKEAEPTDDVVEFKVSKKPPSRKPSVEEHSEEITIKKLRPVRKPSQPEVPEYTEVETVTFRPRSTKTKEDVEQEFKISLDSYAEEEISMSTKVKLKKQKPLTYSEETAEDTVKITQEIEEEGPVIEEIIDEGSDAEELPLDDDEISESFHVAFKRKPSRKYSVFEEDEEEISLKKPIENVDYQEQTITLKPRRKESAPTFDQEAVTLSITKEKDIFDDEFEVIHEGDVEKGDVFYSITIYDAEADQAIDLVEGEKVYVIETPNSDWWFVKKHLTDESGWVPAKILMNETQYVKYVQRKLNEKIDKLPVFEKPKSQEKATAPKFIEKLKPIITPDGYTVQFECKVEGFPRPQITWFRQTHIIKTSTDFHMYYDEDNVATLIIHEVFPEDAGTFTCVAKNSAGFASSTTELIVEHPLSSHGSDLTTISRKSLSRTSSLADILEGVPPTFAKKPKTQCVPEETDVVVESTLVGVPEPEIKWYRNGKRISPKGNVTIVSTSETNIYTTILKIKKVEKKQEGKYKIVAKNREGQSSVEFTLKVLTEKKEPPEVLEPLKSVTVRKTETITLSTTIVGNPEPTIEWFKDGKPITRPTPKKVENTYALTIRNANPDDTGEYTVKAKNSLGTAETTAQLTVEVWLNVSEFPEDVEPPLFVKRFEEQNVPEKSPLVLRAKVIGNPIPEVTWLRNNEPLEPSDLVRILYDGENIELSIKETNSELDSGDYKCIAINSAGKASHGAKVSIEVDTVKFTKKLKKLYETSERETLELECETSHSVRTKWWYNETEISGMDHRVVIQDGRTHKLVIKNISQRDEGSYKCTVKNQKTETTVKVQQRKLEFVKRLQDLEITEKDTAILEVEITSDTADVVWYKDGLVLDETNEKFEIEKDRGIRKLLIRTTSIHDEGEYTCTLVDEECKAEVTVIELPPEIITPLQDKTVIKGDKTVFEIELSKGDALARWYKDGKEIQFSEHMQLSIDATLTVQVPTCTFIKPLPEYTVVPINTDAEFLVELSREDVEVTWFRNNKRIEKSSRYTIIKENTFRRLIVHKTTQEDEYEYTCTVEKYQLKTSSKLKIGDKPSPPRGPLEVSGMSDTSFTIQWQPSESDGGSPIIEYIVDMKEATSKKGFKKVGATKGDITDIPINYLDKGHGYKFRITARNSIGISDPYLPEDTVVAGSRIRLHYQFAKTDETLYCLLGIFPPAKLGTKTPPSPPINLKIKDVTSRNATLTWEPPLNNGGTEITGYVVEKKLEFMPKWEKVYTLEAFTLEYTFENLKEKSDYQFRVFAENSVGLTVPSPPTPPLEIRTIGPNAIVIEWGIPESDGGAPLLGYNIAIRDTKKTMWMEIGRVQKGVQKFTIRDLQEDHEYMIRIFAKNEIGLSDPLESDEPFKVLPSGETDQDDFREATDREPTSYSTETSTSWLRDNSMDADIHSYSKGTLLKKDEYFFRIWCYATKLFK</sequence>
<dbReference type="SMART" id="SM00409">
    <property type="entry name" value="IG"/>
    <property type="match status" value="7"/>
</dbReference>
<feature type="region of interest" description="Disordered" evidence="11">
    <location>
        <begin position="1996"/>
        <end position="2016"/>
    </location>
</feature>
<feature type="compositionally biased region" description="Basic and acidic residues" evidence="11">
    <location>
        <begin position="3887"/>
        <end position="3918"/>
    </location>
</feature>
<dbReference type="SMART" id="SM00060">
    <property type="entry name" value="FN3"/>
    <property type="match status" value="4"/>
</dbReference>
<feature type="region of interest" description="Disordered" evidence="11">
    <location>
        <begin position="5342"/>
        <end position="5515"/>
    </location>
</feature>
<dbReference type="EMBL" id="JANEYF010002024">
    <property type="protein sequence ID" value="KAJ8952456.1"/>
    <property type="molecule type" value="Genomic_DNA"/>
</dbReference>
<feature type="compositionally biased region" description="Basic and acidic residues" evidence="11">
    <location>
        <begin position="4761"/>
        <end position="4772"/>
    </location>
</feature>
<feature type="compositionally biased region" description="Basic and acidic residues" evidence="11">
    <location>
        <begin position="4098"/>
        <end position="4109"/>
    </location>
</feature>
<dbReference type="InterPro" id="IPR036028">
    <property type="entry name" value="SH3-like_dom_sf"/>
</dbReference>
<feature type="compositionally biased region" description="Basic and acidic residues" evidence="11">
    <location>
        <begin position="4047"/>
        <end position="4063"/>
    </location>
</feature>
<dbReference type="FunFam" id="2.60.40.10:FF:000147">
    <property type="entry name" value="Myosin light chain kinase"/>
    <property type="match status" value="1"/>
</dbReference>
<dbReference type="InterPro" id="IPR050964">
    <property type="entry name" value="Striated_Muscle_Regulatory"/>
</dbReference>
<feature type="compositionally biased region" description="Basic and acidic residues" evidence="11">
    <location>
        <begin position="4784"/>
        <end position="4801"/>
    </location>
</feature>
<feature type="domain" description="Ig-like" evidence="13">
    <location>
        <begin position="6537"/>
        <end position="6606"/>
    </location>
</feature>
<comment type="subcellular location">
    <subcellularLocation>
        <location evidence="1">Cytoplasm</location>
    </subcellularLocation>
</comment>
<feature type="compositionally biased region" description="Polar residues" evidence="11">
    <location>
        <begin position="3199"/>
        <end position="3208"/>
    </location>
</feature>
<dbReference type="FunFam" id="2.60.40.10:FF:000425">
    <property type="entry name" value="Myosin light chain kinase"/>
    <property type="match status" value="1"/>
</dbReference>
<keyword evidence="10" id="KW-0175">Coiled coil</keyword>
<evidence type="ECO:0000256" key="2">
    <source>
        <dbReference type="ARBA" id="ARBA00006692"/>
    </source>
</evidence>
<feature type="region of interest" description="Disordered" evidence="11">
    <location>
        <begin position="1348"/>
        <end position="1368"/>
    </location>
</feature>
<evidence type="ECO:0000256" key="4">
    <source>
        <dbReference type="ARBA" id="ARBA00022490"/>
    </source>
</evidence>
<feature type="region of interest" description="Disordered" evidence="11">
    <location>
        <begin position="3414"/>
        <end position="3455"/>
    </location>
</feature>
<keyword evidence="4" id="KW-0963">Cytoplasm</keyword>
<feature type="compositionally biased region" description="Basic and acidic residues" evidence="11">
    <location>
        <begin position="5432"/>
        <end position="5461"/>
    </location>
</feature>
<feature type="compositionally biased region" description="Basic and acidic residues" evidence="11">
    <location>
        <begin position="4260"/>
        <end position="4283"/>
    </location>
</feature>
<feature type="coiled-coil region" evidence="10">
    <location>
        <begin position="4591"/>
        <end position="4628"/>
    </location>
</feature>
<dbReference type="Pfam" id="PF07679">
    <property type="entry name" value="I-set"/>
    <property type="match status" value="7"/>
</dbReference>
<evidence type="ECO:0000256" key="7">
    <source>
        <dbReference type="ARBA" id="ARBA00023179"/>
    </source>
</evidence>
<reference evidence="15" key="1">
    <citation type="journal article" date="2023" name="Insect Mol. Biol.">
        <title>Genome sequencing provides insights into the evolution of gene families encoding plant cell wall-degrading enzymes in longhorned beetles.</title>
        <authorList>
            <person name="Shin N.R."/>
            <person name="Okamura Y."/>
            <person name="Kirsch R."/>
            <person name="Pauchet Y."/>
        </authorList>
    </citation>
    <scope>NUCLEOTIDE SEQUENCE</scope>
    <source>
        <strain evidence="15">RBIC_L_NR</strain>
    </source>
</reference>
<feature type="region of interest" description="Disordered" evidence="11">
    <location>
        <begin position="4933"/>
        <end position="4953"/>
    </location>
</feature>
<feature type="domain" description="Ig-like" evidence="13">
    <location>
        <begin position="6225"/>
        <end position="6317"/>
    </location>
</feature>
<feature type="region of interest" description="Disordered" evidence="11">
    <location>
        <begin position="2158"/>
        <end position="2185"/>
    </location>
</feature>
<dbReference type="PROSITE" id="PS50002">
    <property type="entry name" value="SH3"/>
    <property type="match status" value="1"/>
</dbReference>
<evidence type="ECO:0000259" key="12">
    <source>
        <dbReference type="PROSITE" id="PS50002"/>
    </source>
</evidence>
<name>A0AAV8YM60_9CUCU</name>
<feature type="compositionally biased region" description="Basic and acidic residues" evidence="11">
    <location>
        <begin position="4811"/>
        <end position="4821"/>
    </location>
</feature>
<dbReference type="FunFam" id="2.60.40.10:FF:001138">
    <property type="entry name" value="Sallimus, isoform P"/>
    <property type="match status" value="1"/>
</dbReference>
<proteinExistence type="inferred from homology"/>
<feature type="region of interest" description="Disordered" evidence="11">
    <location>
        <begin position="1753"/>
        <end position="1778"/>
    </location>
</feature>
<dbReference type="Pfam" id="PF00041">
    <property type="entry name" value="fn3"/>
    <property type="match status" value="2"/>
</dbReference>
<feature type="region of interest" description="Disordered" evidence="11">
    <location>
        <begin position="5680"/>
        <end position="5742"/>
    </location>
</feature>
<evidence type="ECO:0000256" key="5">
    <source>
        <dbReference type="ARBA" id="ARBA00022737"/>
    </source>
</evidence>
<feature type="region of interest" description="Disordered" evidence="11">
    <location>
        <begin position="1671"/>
        <end position="1698"/>
    </location>
</feature>
<dbReference type="InterPro" id="IPR001452">
    <property type="entry name" value="SH3_domain"/>
</dbReference>
<evidence type="ECO:0000259" key="13">
    <source>
        <dbReference type="PROSITE" id="PS50835"/>
    </source>
</evidence>
<feature type="region of interest" description="Disordered" evidence="11">
    <location>
        <begin position="1834"/>
        <end position="1858"/>
    </location>
</feature>
<dbReference type="InterPro" id="IPR036116">
    <property type="entry name" value="FN3_sf"/>
</dbReference>
<feature type="domain" description="Ig-like" evidence="13">
    <location>
        <begin position="6761"/>
        <end position="6844"/>
    </location>
</feature>
<dbReference type="GO" id="GO:0031430">
    <property type="term" value="C:M band"/>
    <property type="evidence" value="ECO:0007669"/>
    <property type="project" value="TreeGrafter"/>
</dbReference>
<feature type="compositionally biased region" description="Basic and acidic residues" evidence="11">
    <location>
        <begin position="5342"/>
        <end position="5368"/>
    </location>
</feature>
<gene>
    <name evidence="15" type="ORF">NQ314_007532</name>
</gene>
<feature type="region of interest" description="Disordered" evidence="11">
    <location>
        <begin position="1186"/>
        <end position="1206"/>
    </location>
</feature>
<feature type="region of interest" description="Disordered" evidence="11">
    <location>
        <begin position="5046"/>
        <end position="5069"/>
    </location>
</feature>
<dbReference type="CDD" id="cd11856">
    <property type="entry name" value="SH3_p47phox_like"/>
    <property type="match status" value="1"/>
</dbReference>
<feature type="region of interest" description="Disordered" evidence="11">
    <location>
        <begin position="3470"/>
        <end position="3610"/>
    </location>
</feature>
<feature type="region of interest" description="Disordered" evidence="11">
    <location>
        <begin position="1510"/>
        <end position="1530"/>
    </location>
</feature>
<feature type="compositionally biased region" description="Basic and acidic residues" evidence="11">
    <location>
        <begin position="5700"/>
        <end position="5734"/>
    </location>
</feature>
<feature type="region of interest" description="Disordered" evidence="11">
    <location>
        <begin position="4658"/>
        <end position="4850"/>
    </location>
</feature>
<evidence type="ECO:0000256" key="3">
    <source>
        <dbReference type="ARBA" id="ARBA00022443"/>
    </source>
</evidence>
<evidence type="ECO:0008006" key="17">
    <source>
        <dbReference type="Google" id="ProtNLM"/>
    </source>
</evidence>
<feature type="compositionally biased region" description="Basic and acidic residues" evidence="11">
    <location>
        <begin position="22"/>
        <end position="32"/>
    </location>
</feature>
<feature type="region of interest" description="Disordered" evidence="11">
    <location>
        <begin position="875"/>
        <end position="896"/>
    </location>
</feature>
<feature type="domain" description="Fibronectin type-III" evidence="14">
    <location>
        <begin position="6986"/>
        <end position="7083"/>
    </location>
</feature>
<feature type="compositionally biased region" description="Basic and acidic residues" evidence="11">
    <location>
        <begin position="5804"/>
        <end position="5815"/>
    </location>
</feature>
<feature type="compositionally biased region" description="Basic and acidic residues" evidence="11">
    <location>
        <begin position="4345"/>
        <end position="4365"/>
    </location>
</feature>
<feature type="compositionally biased region" description="Basic and acidic residues" evidence="11">
    <location>
        <begin position="4324"/>
        <end position="4335"/>
    </location>
</feature>
<feature type="region of interest" description="Disordered" evidence="11">
    <location>
        <begin position="3304"/>
        <end position="3365"/>
    </location>
</feature>
<feature type="compositionally biased region" description="Basic and acidic residues" evidence="11">
    <location>
        <begin position="4682"/>
        <end position="4729"/>
    </location>
</feature>
<accession>A0AAV8YM60</accession>
<feature type="region of interest" description="Disordered" evidence="11">
    <location>
        <begin position="4260"/>
        <end position="4426"/>
    </location>
</feature>
<evidence type="ECO:0000256" key="1">
    <source>
        <dbReference type="ARBA" id="ARBA00004496"/>
    </source>
</evidence>
<feature type="compositionally biased region" description="Low complexity" evidence="11">
    <location>
        <begin position="5828"/>
        <end position="5839"/>
    </location>
</feature>
<comment type="caution">
    <text evidence="15">The sequence shown here is derived from an EMBL/GenBank/DDBJ whole genome shotgun (WGS) entry which is preliminary data.</text>
</comment>
<dbReference type="SUPFAM" id="SSF50044">
    <property type="entry name" value="SH3-domain"/>
    <property type="match status" value="1"/>
</dbReference>
<dbReference type="InterPro" id="IPR003961">
    <property type="entry name" value="FN3_dom"/>
</dbReference>
<feature type="compositionally biased region" description="Basic and acidic residues" evidence="11">
    <location>
        <begin position="3815"/>
        <end position="3839"/>
    </location>
</feature>
<feature type="region of interest" description="Disordered" evidence="11">
    <location>
        <begin position="7157"/>
        <end position="7192"/>
    </location>
</feature>
<feature type="compositionally biased region" description="Basic and acidic residues" evidence="11">
    <location>
        <begin position="3445"/>
        <end position="3455"/>
    </location>
</feature>
<dbReference type="Gene3D" id="2.60.40.10">
    <property type="entry name" value="Immunoglobulins"/>
    <property type="match status" value="11"/>
</dbReference>
<feature type="compositionally biased region" description="Basic and acidic residues" evidence="11">
    <location>
        <begin position="7173"/>
        <end position="7183"/>
    </location>
</feature>
<feature type="compositionally biased region" description="Basic and acidic residues" evidence="11">
    <location>
        <begin position="3414"/>
        <end position="3438"/>
    </location>
</feature>
<dbReference type="CDD" id="cd00096">
    <property type="entry name" value="Ig"/>
    <property type="match status" value="1"/>
</dbReference>
<feature type="region of interest" description="Disordered" evidence="11">
    <location>
        <begin position="4862"/>
        <end position="4912"/>
    </location>
</feature>
<feature type="region of interest" description="Disordered" evidence="11">
    <location>
        <begin position="4000"/>
        <end position="4186"/>
    </location>
</feature>